<gene>
    <name evidence="2" type="ORF">CLV58_10327</name>
</gene>
<reference evidence="2 3" key="1">
    <citation type="submission" date="2018-03" db="EMBL/GenBank/DDBJ databases">
        <title>Genomic Encyclopedia of Archaeal and Bacterial Type Strains, Phase II (KMG-II): from individual species to whole genera.</title>
        <authorList>
            <person name="Goeker M."/>
        </authorList>
    </citation>
    <scope>NUCLEOTIDE SEQUENCE [LARGE SCALE GENOMIC DNA]</scope>
    <source>
        <strain evidence="2 3">DSM 28354</strain>
    </source>
</reference>
<feature type="transmembrane region" description="Helical" evidence="1">
    <location>
        <begin position="68"/>
        <end position="92"/>
    </location>
</feature>
<dbReference type="SUPFAM" id="SSF55961">
    <property type="entry name" value="Bet v1-like"/>
    <property type="match status" value="1"/>
</dbReference>
<evidence type="ECO:0000313" key="3">
    <source>
        <dbReference type="Proteomes" id="UP000238375"/>
    </source>
</evidence>
<sequence length="354" mass="40198">MLVSDITDNTRSVFPVPPTVKKRIQSVLLASPTSSTFMRTRSLLIVGGITLYAIVVRLFFGVRDLQGFFAVLSLSFLFCLPAIIGLITVYFFGNSDKIHNWTYCFFIPWVPIGSFMLLTLLTGLEGWACWLIILVPMLITASLGGLLGGYLKTRQHNRTHVLTLLLLPFLVSPIESQFATPANTYRAYTCIDINAPADVIWRNVTRVRAIPEAQDKGWLTRFLGFPRPVEALLNYEGVGAYREARFTNGLVFHETVTDYVDKRKMVFSIKAYPHEIPAATLDEHIVIGGRYFDVLTGTYELEKRGPTTYRLHLYSQFVLHTRINAYASWWATQIMQDIQNNILQVEKLRSETNS</sequence>
<feature type="transmembrane region" description="Helical" evidence="1">
    <location>
        <begin position="43"/>
        <end position="62"/>
    </location>
</feature>
<comment type="caution">
    <text evidence="2">The sequence shown here is derived from an EMBL/GenBank/DDBJ whole genome shotgun (WGS) entry which is preliminary data.</text>
</comment>
<feature type="transmembrane region" description="Helical" evidence="1">
    <location>
        <begin position="130"/>
        <end position="151"/>
    </location>
</feature>
<keyword evidence="1" id="KW-1133">Transmembrane helix</keyword>
<evidence type="ECO:0008006" key="4">
    <source>
        <dbReference type="Google" id="ProtNLM"/>
    </source>
</evidence>
<name>A0A2T0TEL6_9BACT</name>
<dbReference type="EMBL" id="PVTE01000003">
    <property type="protein sequence ID" value="PRY44058.1"/>
    <property type="molecule type" value="Genomic_DNA"/>
</dbReference>
<dbReference type="AlphaFoldDB" id="A0A2T0TEL6"/>
<keyword evidence="1" id="KW-0812">Transmembrane</keyword>
<organism evidence="2 3">
    <name type="scientific">Spirosoma oryzae</name>
    <dbReference type="NCBI Taxonomy" id="1469603"/>
    <lineage>
        <taxon>Bacteria</taxon>
        <taxon>Pseudomonadati</taxon>
        <taxon>Bacteroidota</taxon>
        <taxon>Cytophagia</taxon>
        <taxon>Cytophagales</taxon>
        <taxon>Cytophagaceae</taxon>
        <taxon>Spirosoma</taxon>
    </lineage>
</organism>
<keyword evidence="1" id="KW-0472">Membrane</keyword>
<accession>A0A2T0TEL6</accession>
<feature type="transmembrane region" description="Helical" evidence="1">
    <location>
        <begin position="104"/>
        <end position="124"/>
    </location>
</feature>
<keyword evidence="3" id="KW-1185">Reference proteome</keyword>
<dbReference type="Proteomes" id="UP000238375">
    <property type="component" value="Unassembled WGS sequence"/>
</dbReference>
<evidence type="ECO:0000313" key="2">
    <source>
        <dbReference type="EMBL" id="PRY44058.1"/>
    </source>
</evidence>
<protein>
    <recommendedName>
        <fullName evidence="4">Polyketide cyclase/dehydrase/lipid transport protein</fullName>
    </recommendedName>
</protein>
<evidence type="ECO:0000256" key="1">
    <source>
        <dbReference type="SAM" id="Phobius"/>
    </source>
</evidence>
<proteinExistence type="predicted"/>